<reference evidence="1" key="1">
    <citation type="journal article" date="2019" name="bioRxiv">
        <title>The Genome of the Zebra Mussel, Dreissena polymorpha: A Resource for Invasive Species Research.</title>
        <authorList>
            <person name="McCartney M.A."/>
            <person name="Auch B."/>
            <person name="Kono T."/>
            <person name="Mallez S."/>
            <person name="Zhang Y."/>
            <person name="Obille A."/>
            <person name="Becker A."/>
            <person name="Abrahante J.E."/>
            <person name="Garbe J."/>
            <person name="Badalamenti J.P."/>
            <person name="Herman A."/>
            <person name="Mangelson H."/>
            <person name="Liachko I."/>
            <person name="Sullivan S."/>
            <person name="Sone E.D."/>
            <person name="Koren S."/>
            <person name="Silverstein K.A.T."/>
            <person name="Beckman K.B."/>
            <person name="Gohl D.M."/>
        </authorList>
    </citation>
    <scope>NUCLEOTIDE SEQUENCE</scope>
    <source>
        <strain evidence="1">Duluth1</strain>
        <tissue evidence="1">Whole animal</tissue>
    </source>
</reference>
<sequence length="81" mass="9251">MRASIGKFFERRLPLPFETGIIINIDLVPYFGNALKVMLDGQELLKYDSVVNPSLARKVAFWFGTSADYAMIRRIEVTKNP</sequence>
<comment type="caution">
    <text evidence="1">The sequence shown here is derived from an EMBL/GenBank/DDBJ whole genome shotgun (WGS) entry which is preliminary data.</text>
</comment>
<accession>A0A9D4FZB3</accession>
<dbReference type="Proteomes" id="UP000828390">
    <property type="component" value="Unassembled WGS sequence"/>
</dbReference>
<name>A0A9D4FZB3_DREPO</name>
<dbReference type="EMBL" id="JAIWYP010000006">
    <property type="protein sequence ID" value="KAH3805886.1"/>
    <property type="molecule type" value="Genomic_DNA"/>
</dbReference>
<organism evidence="1 2">
    <name type="scientific">Dreissena polymorpha</name>
    <name type="common">Zebra mussel</name>
    <name type="synonym">Mytilus polymorpha</name>
    <dbReference type="NCBI Taxonomy" id="45954"/>
    <lineage>
        <taxon>Eukaryota</taxon>
        <taxon>Metazoa</taxon>
        <taxon>Spiralia</taxon>
        <taxon>Lophotrochozoa</taxon>
        <taxon>Mollusca</taxon>
        <taxon>Bivalvia</taxon>
        <taxon>Autobranchia</taxon>
        <taxon>Heteroconchia</taxon>
        <taxon>Euheterodonta</taxon>
        <taxon>Imparidentia</taxon>
        <taxon>Neoheterodontei</taxon>
        <taxon>Myida</taxon>
        <taxon>Dreissenoidea</taxon>
        <taxon>Dreissenidae</taxon>
        <taxon>Dreissena</taxon>
    </lineage>
</organism>
<gene>
    <name evidence="1" type="ORF">DPMN_134196</name>
</gene>
<evidence type="ECO:0000313" key="2">
    <source>
        <dbReference type="Proteomes" id="UP000828390"/>
    </source>
</evidence>
<protein>
    <submittedName>
        <fullName evidence="1">Uncharacterized protein</fullName>
    </submittedName>
</protein>
<evidence type="ECO:0000313" key="1">
    <source>
        <dbReference type="EMBL" id="KAH3805886.1"/>
    </source>
</evidence>
<reference evidence="1" key="2">
    <citation type="submission" date="2020-11" db="EMBL/GenBank/DDBJ databases">
        <authorList>
            <person name="McCartney M.A."/>
            <person name="Auch B."/>
            <person name="Kono T."/>
            <person name="Mallez S."/>
            <person name="Becker A."/>
            <person name="Gohl D.M."/>
            <person name="Silverstein K.A.T."/>
            <person name="Koren S."/>
            <person name="Bechman K.B."/>
            <person name="Herman A."/>
            <person name="Abrahante J.E."/>
            <person name="Garbe J."/>
        </authorList>
    </citation>
    <scope>NUCLEOTIDE SEQUENCE</scope>
    <source>
        <strain evidence="1">Duluth1</strain>
        <tissue evidence="1">Whole animal</tissue>
    </source>
</reference>
<keyword evidence="2" id="KW-1185">Reference proteome</keyword>
<dbReference type="AlphaFoldDB" id="A0A9D4FZB3"/>
<proteinExistence type="predicted"/>